<evidence type="ECO:0000256" key="2">
    <source>
        <dbReference type="ARBA" id="ARBA00012438"/>
    </source>
</evidence>
<evidence type="ECO:0000259" key="8">
    <source>
        <dbReference type="PROSITE" id="PS50109"/>
    </source>
</evidence>
<proteinExistence type="predicted"/>
<dbReference type="InterPro" id="IPR050736">
    <property type="entry name" value="Sensor_HK_Regulatory"/>
</dbReference>
<dbReference type="RefSeq" id="WP_005554006.1">
    <property type="nucleotide sequence ID" value="NZ_AOIB01000013.1"/>
</dbReference>
<dbReference type="SMART" id="SM00091">
    <property type="entry name" value="PAS"/>
    <property type="match status" value="2"/>
</dbReference>
<dbReference type="InterPro" id="IPR000700">
    <property type="entry name" value="PAS-assoc_C"/>
</dbReference>
<keyword evidence="6" id="KW-0902">Two-component regulatory system</keyword>
<dbReference type="SUPFAM" id="SSF55874">
    <property type="entry name" value="ATPase domain of HSP90 chaperone/DNA topoisomerase II/histidine kinase"/>
    <property type="match status" value="1"/>
</dbReference>
<dbReference type="EMBL" id="AOIB01000013">
    <property type="protein sequence ID" value="ELY60468.1"/>
    <property type="molecule type" value="Genomic_DNA"/>
</dbReference>
<dbReference type="Proteomes" id="UP000011688">
    <property type="component" value="Unassembled WGS sequence"/>
</dbReference>
<keyword evidence="7" id="KW-0175">Coiled coil</keyword>
<evidence type="ECO:0000256" key="5">
    <source>
        <dbReference type="ARBA" id="ARBA00022777"/>
    </source>
</evidence>
<dbReference type="InterPro" id="IPR003594">
    <property type="entry name" value="HATPase_dom"/>
</dbReference>
<dbReference type="Pfam" id="PF02518">
    <property type="entry name" value="HATPase_c"/>
    <property type="match status" value="1"/>
</dbReference>
<evidence type="ECO:0000256" key="7">
    <source>
        <dbReference type="SAM" id="Coils"/>
    </source>
</evidence>
<keyword evidence="12" id="KW-1185">Reference proteome</keyword>
<gene>
    <name evidence="11" type="ORF">C491_04200</name>
</gene>
<sequence length="634" mass="69412">MTAEKAEEGAGGGSDDEGVREALSLREQAIDEAPVGIVITDPSRADNPITYANEGFVRVTGYARSEILGRNCRFLQGERTDPEPVERMRAAIDAGESVTVELLNYRRDGDPFWNRVTIAPLFDGNEVANFVGIQQDVTDRIRRERELEREREFVEQGLDVLDDVFYVIGTDGRLRRWNERLPEVTGYTDDEIAEMNALEFVPADEQETITRSIEDVLAGEPETVESALLTADGNRIPYEFTGSRLTDPDGELIGVVGTGREVAERTRHRTVLESLHEIATTIQTAESVDAVCERTVDAAADVLEFDLCSLLLCEDEWLVPRATSANAPTDGSRPMRLDQGLAGKTFESGESFLVDEVTPDGDADPAKDCYRSGFSVPVGDAGVFQAASTETSAFDAQDVEFAELLVSHTANAIERLEREAALERQNDRLEEFASIVSHDLRNPLNVAAGRLELAREGCDDDNLEDVARAHDRMEALIDDLLALAREGRAVLETEPVDVAAAVADCWCHVETAEASLEVETERAIEADPSRLQRLLENLVRNAVEHGGSDVTVTVGELADGIYVEDDGPGIPTEKREAVFETGYSERRGGTGFGLGIVERICDAHGWDVAVTDGADGGARFELTGLEFVDCDRER</sequence>
<dbReference type="Pfam" id="PF08448">
    <property type="entry name" value="PAS_4"/>
    <property type="match status" value="1"/>
</dbReference>
<dbReference type="PROSITE" id="PS50113">
    <property type="entry name" value="PAC"/>
    <property type="match status" value="2"/>
</dbReference>
<dbReference type="PROSITE" id="PS50112">
    <property type="entry name" value="PAS"/>
    <property type="match status" value="2"/>
</dbReference>
<feature type="domain" description="PAC" evidence="10">
    <location>
        <begin position="96"/>
        <end position="149"/>
    </location>
</feature>
<name>L9XIG8_9EURY</name>
<dbReference type="Pfam" id="PF13185">
    <property type="entry name" value="GAF_2"/>
    <property type="match status" value="1"/>
</dbReference>
<comment type="caution">
    <text evidence="11">The sequence shown here is derived from an EMBL/GenBank/DDBJ whole genome shotgun (WGS) entry which is preliminary data.</text>
</comment>
<dbReference type="InterPro" id="IPR000014">
    <property type="entry name" value="PAS"/>
</dbReference>
<dbReference type="SMART" id="SM00387">
    <property type="entry name" value="HATPase_c"/>
    <property type="match status" value="1"/>
</dbReference>
<feature type="domain" description="PAS" evidence="9">
    <location>
        <begin position="22"/>
        <end position="93"/>
    </location>
</feature>
<dbReference type="CDD" id="cd00075">
    <property type="entry name" value="HATPase"/>
    <property type="match status" value="1"/>
</dbReference>
<keyword evidence="4" id="KW-0808">Transferase</keyword>
<keyword evidence="3" id="KW-0597">Phosphoprotein</keyword>
<feature type="coiled-coil region" evidence="7">
    <location>
        <begin position="399"/>
        <end position="426"/>
    </location>
</feature>
<reference evidence="11 12" key="1">
    <citation type="journal article" date="2014" name="PLoS Genet.">
        <title>Phylogenetically driven sequencing of extremely halophilic archaea reveals strategies for static and dynamic osmo-response.</title>
        <authorList>
            <person name="Becker E.A."/>
            <person name="Seitzer P.M."/>
            <person name="Tritt A."/>
            <person name="Larsen D."/>
            <person name="Krusor M."/>
            <person name="Yao A.I."/>
            <person name="Wu D."/>
            <person name="Madern D."/>
            <person name="Eisen J.A."/>
            <person name="Darling A.E."/>
            <person name="Facciotti M.T."/>
        </authorList>
    </citation>
    <scope>NUCLEOTIDE SEQUENCE [LARGE SCALE GENOMIC DNA]</scope>
    <source>
        <strain evidence="11 12">DSM 10524</strain>
    </source>
</reference>
<dbReference type="SMART" id="SM00388">
    <property type="entry name" value="HisKA"/>
    <property type="match status" value="1"/>
</dbReference>
<dbReference type="InterPro" id="IPR035965">
    <property type="entry name" value="PAS-like_dom_sf"/>
</dbReference>
<evidence type="ECO:0000259" key="9">
    <source>
        <dbReference type="PROSITE" id="PS50112"/>
    </source>
</evidence>
<dbReference type="InterPro" id="IPR036890">
    <property type="entry name" value="HATPase_C_sf"/>
</dbReference>
<dbReference type="CDD" id="cd00082">
    <property type="entry name" value="HisKA"/>
    <property type="match status" value="1"/>
</dbReference>
<evidence type="ECO:0000256" key="3">
    <source>
        <dbReference type="ARBA" id="ARBA00022553"/>
    </source>
</evidence>
<feature type="domain" description="PAC" evidence="10">
    <location>
        <begin position="222"/>
        <end position="274"/>
    </location>
</feature>
<dbReference type="Pfam" id="PF00512">
    <property type="entry name" value="HisKA"/>
    <property type="match status" value="1"/>
</dbReference>
<feature type="domain" description="PAS" evidence="9">
    <location>
        <begin position="150"/>
        <end position="220"/>
    </location>
</feature>
<evidence type="ECO:0000259" key="10">
    <source>
        <dbReference type="PROSITE" id="PS50113"/>
    </source>
</evidence>
<comment type="catalytic activity">
    <reaction evidence="1">
        <text>ATP + protein L-histidine = ADP + protein N-phospho-L-histidine.</text>
        <dbReference type="EC" id="2.7.13.3"/>
    </reaction>
</comment>
<dbReference type="InterPro" id="IPR003018">
    <property type="entry name" value="GAF"/>
</dbReference>
<dbReference type="PANTHER" id="PTHR43711">
    <property type="entry name" value="TWO-COMPONENT HISTIDINE KINASE"/>
    <property type="match status" value="1"/>
</dbReference>
<dbReference type="EC" id="2.7.13.3" evidence="2"/>
<dbReference type="PROSITE" id="PS50109">
    <property type="entry name" value="HIS_KIN"/>
    <property type="match status" value="1"/>
</dbReference>
<dbReference type="Gene3D" id="3.30.450.20">
    <property type="entry name" value="PAS domain"/>
    <property type="match status" value="2"/>
</dbReference>
<keyword evidence="5" id="KW-0418">Kinase</keyword>
<dbReference type="InterPro" id="IPR001610">
    <property type="entry name" value="PAC"/>
</dbReference>
<dbReference type="Pfam" id="PF13426">
    <property type="entry name" value="PAS_9"/>
    <property type="match status" value="1"/>
</dbReference>
<feature type="domain" description="Histidine kinase" evidence="8">
    <location>
        <begin position="435"/>
        <end position="623"/>
    </location>
</feature>
<dbReference type="Gene3D" id="3.30.565.10">
    <property type="entry name" value="Histidine kinase-like ATPase, C-terminal domain"/>
    <property type="match status" value="1"/>
</dbReference>
<dbReference type="SMART" id="SM00065">
    <property type="entry name" value="GAF"/>
    <property type="match status" value="1"/>
</dbReference>
<dbReference type="InterPro" id="IPR036097">
    <property type="entry name" value="HisK_dim/P_sf"/>
</dbReference>
<evidence type="ECO:0000256" key="1">
    <source>
        <dbReference type="ARBA" id="ARBA00000085"/>
    </source>
</evidence>
<protein>
    <recommendedName>
        <fullName evidence="2">histidine kinase</fullName>
        <ecNumber evidence="2">2.7.13.3</ecNumber>
    </recommendedName>
</protein>
<evidence type="ECO:0000313" key="12">
    <source>
        <dbReference type="Proteomes" id="UP000011688"/>
    </source>
</evidence>
<evidence type="ECO:0000313" key="11">
    <source>
        <dbReference type="EMBL" id="ELY60468.1"/>
    </source>
</evidence>
<dbReference type="STRING" id="1227497.C491_04200"/>
<dbReference type="PANTHER" id="PTHR43711:SF1">
    <property type="entry name" value="HISTIDINE KINASE 1"/>
    <property type="match status" value="1"/>
</dbReference>
<dbReference type="PATRIC" id="fig|1227497.3.peg.865"/>
<dbReference type="SUPFAM" id="SSF47384">
    <property type="entry name" value="Homodimeric domain of signal transducing histidine kinase"/>
    <property type="match status" value="1"/>
</dbReference>
<dbReference type="OrthoDB" id="8127at2157"/>
<dbReference type="eggNOG" id="arCOG02367">
    <property type="taxonomic scope" value="Archaea"/>
</dbReference>
<dbReference type="InterPro" id="IPR005467">
    <property type="entry name" value="His_kinase_dom"/>
</dbReference>
<dbReference type="SMART" id="SM00086">
    <property type="entry name" value="PAC"/>
    <property type="match status" value="2"/>
</dbReference>
<dbReference type="eggNOG" id="arCOG02387">
    <property type="taxonomic scope" value="Archaea"/>
</dbReference>
<dbReference type="SUPFAM" id="SSF55785">
    <property type="entry name" value="PYP-like sensor domain (PAS domain)"/>
    <property type="match status" value="2"/>
</dbReference>
<dbReference type="NCBIfam" id="TIGR00229">
    <property type="entry name" value="sensory_box"/>
    <property type="match status" value="2"/>
</dbReference>
<evidence type="ECO:0000256" key="4">
    <source>
        <dbReference type="ARBA" id="ARBA00022679"/>
    </source>
</evidence>
<dbReference type="GO" id="GO:0000155">
    <property type="term" value="F:phosphorelay sensor kinase activity"/>
    <property type="evidence" value="ECO:0007669"/>
    <property type="project" value="InterPro"/>
</dbReference>
<dbReference type="Gene3D" id="3.30.450.40">
    <property type="match status" value="1"/>
</dbReference>
<dbReference type="InterPro" id="IPR029016">
    <property type="entry name" value="GAF-like_dom_sf"/>
</dbReference>
<dbReference type="InterPro" id="IPR004358">
    <property type="entry name" value="Sig_transdc_His_kin-like_C"/>
</dbReference>
<organism evidence="11 12">
    <name type="scientific">Natronococcus amylolyticus DSM 10524</name>
    <dbReference type="NCBI Taxonomy" id="1227497"/>
    <lineage>
        <taxon>Archaea</taxon>
        <taxon>Methanobacteriati</taxon>
        <taxon>Methanobacteriota</taxon>
        <taxon>Stenosarchaea group</taxon>
        <taxon>Halobacteria</taxon>
        <taxon>Halobacteriales</taxon>
        <taxon>Natrialbaceae</taxon>
        <taxon>Natronococcus</taxon>
    </lineage>
</organism>
<evidence type="ECO:0000256" key="6">
    <source>
        <dbReference type="ARBA" id="ARBA00023012"/>
    </source>
</evidence>
<dbReference type="InterPro" id="IPR003661">
    <property type="entry name" value="HisK_dim/P_dom"/>
</dbReference>
<accession>L9XIG8</accession>
<dbReference type="PRINTS" id="PR00344">
    <property type="entry name" value="BCTRLSENSOR"/>
</dbReference>
<dbReference type="CDD" id="cd00130">
    <property type="entry name" value="PAS"/>
    <property type="match status" value="2"/>
</dbReference>
<dbReference type="AlphaFoldDB" id="L9XIG8"/>
<dbReference type="InterPro" id="IPR013656">
    <property type="entry name" value="PAS_4"/>
</dbReference>
<dbReference type="Gene3D" id="1.10.287.130">
    <property type="match status" value="1"/>
</dbReference>
<dbReference type="SUPFAM" id="SSF55781">
    <property type="entry name" value="GAF domain-like"/>
    <property type="match status" value="1"/>
</dbReference>